<feature type="zinc finger region" description="C3H1-type" evidence="6">
    <location>
        <begin position="1770"/>
        <end position="1799"/>
    </location>
</feature>
<feature type="region of interest" description="Disordered" evidence="7">
    <location>
        <begin position="1295"/>
        <end position="1334"/>
    </location>
</feature>
<dbReference type="GO" id="GO:0005634">
    <property type="term" value="C:nucleus"/>
    <property type="evidence" value="ECO:0007669"/>
    <property type="project" value="TreeGrafter"/>
</dbReference>
<keyword evidence="4 6" id="KW-0862">Zinc</keyword>
<feature type="region of interest" description="Disordered" evidence="7">
    <location>
        <begin position="26"/>
        <end position="301"/>
    </location>
</feature>
<comment type="caution">
    <text evidence="9">The sequence shown here is derived from an EMBL/GenBank/DDBJ whole genome shotgun (WGS) entry which is preliminary data.</text>
</comment>
<feature type="zinc finger region" description="C3H1-type" evidence="6">
    <location>
        <begin position="1825"/>
        <end position="1851"/>
    </location>
</feature>
<dbReference type="PANTHER" id="PTHR46156">
    <property type="entry name" value="CCCH ZINGC FINGER"/>
    <property type="match status" value="1"/>
</dbReference>
<protein>
    <recommendedName>
        <fullName evidence="8">C3H1-type domain-containing protein</fullName>
    </recommendedName>
</protein>
<evidence type="ECO:0000256" key="4">
    <source>
        <dbReference type="ARBA" id="ARBA00022833"/>
    </source>
</evidence>
<sequence length="2015" mass="221360">MDPHAPFDHPHHRRGHPAHHHYLDQHHLHHLPGGGGGGGVAPSRSRYDYEYDSHPIPYLPSDHHPHHSLPRAHHHQSPPPPPPPPPPPQPLSPPPPPAPHHRHDGPHYATLPLRAPPEPYSPPPHRNPTPPHYPYYHQRHGGDDDFRASDEIRRVPSHPHPHHLQPLHYHQQLQHHHQQPPLSWEEAEEEEGRRYPAHQLRGMSPPGTRKRYRCAMHDSGDLESTSSSGPPPRRQRQQLHPSYSPPPEDSFVDRAISYSGYSGHEGFVTNSDSNNGNRMMPMATSAMLPGSPNSLGAGYPRRAPQVAPARVSVWQRIEENPSVYAPLSPRKVHISPSKTKNSGSATKELSSVVSLDCKAKGADYKDSGDSAGMKKNAVKSNEKARASVLVKPSSEAKEKERAASKVTKKSDNKVTKKPDKVEKNMPVFTSGGVRSTAGGKKVKKIVIKKIVRKIGPKDKQTSSPIPVMAEKKDGTDANANTSEKEEGEITSSSFEKDAISAHNLVSTSDTAGVGNTVEVQKEQNNDLVNLSKSNAAPTIAAMDIVDTASVSRREHPGKEDGKSFMNSVDGNASSAIESTKTFGTTGEHPRREDDGGFIDPSGLNAGFPCDNSDSQKEEGGQILAVSGALNVTCNPPRMLDAVKPHECEVENIENKVPEDLSGNNPHRGKDDTEVVSGSGNGRREEGNFLVNDSIRRSMTDEVRMTVDNEKEGMILMGASEVCVASLGDSEGAPNIPEAAVTQGARMEEDNMLNNPREKDVLSVSSWGALGTLDISVNKNKMKECGMPIEPSEATASFTQQVKALNTLEVSVIENVQKEIQMPIYSSSSEKIQCPKPLSTAEVQSEAGKSSMDSTGTYVGTSDNSVFAPEFVVEGRTEDRSMLHDAKSALSKSDFRREVVNTEFSDLRPSRDIGSRILPSLDDDRMKDSSDAVSLNNGVGMNTSQVTELAHLHRTHLSPDINFSFLHSHDSPSISGYSEHSVPTALTLGNNMYFSSAEGEGQPEVNHKLVEENQGFDANKRKSESGNDLINAGVQNWLTLPLTFSYANNDATGSTDRLNLDQIMDEGASACQDHDSMPDMKQHGSIDALFGQDDSLNLCGRNTPESDLLAAKERNEDVENESEIILPGTVNFVNVLDQCSIHTVDKPIDKPILLSSQAIDAPGGELASSQVYVDPDHTYHSNAEDSVAVSIAKPDSLSSWIEAIVSEAKKEQQLCRSTLPSISSPDKVLAPKEDSRKSVSDSVVSSVVKSPPRVNIASSTVLKVPTKQSSSTVLKVPTKQLVLPCSLREPPCINQSARHRTWRRDNVSSSNASLHVSQPSGLPPKLPVKKNGKSQNSYIRKGNALIRNPATGNHPHSSSNLDAQNKLSKPVMRRSLNFVRKVDSNDAVAHTNISVERPKTPPLPLHTKSISSAANLLEPLSQTLQKQQVPETEKEDSRAQVNSGVDSPLNILHKPEPLDAGKAVYVRPKSNQVAAEQVQHPGDSSNSSMDKVLLLQPSTSDLYFKKRKNQIILGPSTSDVSGAKDITQAENIKSGESKSLMFASSNNNMTVAKDRPHKALQMTNVVGSFSHVWTLSGQHPRRKSFVGTSHMKVFPRILPWKRKIFCQNLRSSYSSLLNTSSLGIVRKLLQTRKRSTIYTVSTDGFSLRKSGVLSLGGSSLKWSRSLEKRSQKVNEEATLAVAEVERKKREKRKRQSLRNKGRTDQYSALVAANQLRNNNRPSSDSRASSTCNEYVRVNKGNQLVRNPKKVIRMLASEKVRWSLHTVRTRLAKKQQYCQFFTRFGECKKSGGKCPYIHDRAKVAICTKFLKGLCSNTSCKLTHKVLPERMPDCSYFLRGLCTNTACPYRHVKVNSNAPVCEDFLKGYCADGDECRKKHSYVCPVFEATGECPQESRCKLHHPKKKNKSKRSRVDTLQNNNWGRYFDTSIGHGNGARVVSSEEEERQKPEQVPGDDFADYIDLGADIEVDGDVDASDDIQLMELDSGNLKMQSDSLDAGIKPLRIMRTARVLRFLSLD</sequence>
<keyword evidence="5" id="KW-0238">DNA-binding</keyword>
<evidence type="ECO:0000256" key="5">
    <source>
        <dbReference type="ARBA" id="ARBA00023125"/>
    </source>
</evidence>
<keyword evidence="3 6" id="KW-0863">Zinc-finger</keyword>
<feature type="compositionally biased region" description="Polar residues" evidence="7">
    <location>
        <begin position="336"/>
        <end position="353"/>
    </location>
</feature>
<feature type="compositionally biased region" description="Pro residues" evidence="7">
    <location>
        <begin position="77"/>
        <end position="98"/>
    </location>
</feature>
<feature type="domain" description="C3H1-type" evidence="8">
    <location>
        <begin position="1852"/>
        <end position="1879"/>
    </location>
</feature>
<feature type="domain" description="C3H1-type" evidence="8">
    <location>
        <begin position="1825"/>
        <end position="1851"/>
    </location>
</feature>
<evidence type="ECO:0000313" key="10">
    <source>
        <dbReference type="Proteomes" id="UP000823388"/>
    </source>
</evidence>
<dbReference type="InterPro" id="IPR000571">
    <property type="entry name" value="Znf_CCCH"/>
</dbReference>
<dbReference type="Proteomes" id="UP000823388">
    <property type="component" value="Chromosome 4K"/>
</dbReference>
<feature type="compositionally biased region" description="Polar residues" evidence="7">
    <location>
        <begin position="268"/>
        <end position="277"/>
    </location>
</feature>
<dbReference type="FunFam" id="4.10.1000.10:FF:000008">
    <property type="entry name" value="zinc finger CCCH domain-containing protein 3"/>
    <property type="match status" value="1"/>
</dbReference>
<feature type="compositionally biased region" description="Basic and acidic residues" evidence="7">
    <location>
        <begin position="357"/>
        <end position="368"/>
    </location>
</feature>
<evidence type="ECO:0000256" key="1">
    <source>
        <dbReference type="ARBA" id="ARBA00022723"/>
    </source>
</evidence>
<feature type="compositionally biased region" description="Basic and acidic residues" evidence="7">
    <location>
        <begin position="140"/>
        <end position="154"/>
    </location>
</feature>
<evidence type="ECO:0000256" key="6">
    <source>
        <dbReference type="PROSITE-ProRule" id="PRU00723"/>
    </source>
</evidence>
<evidence type="ECO:0000256" key="7">
    <source>
        <dbReference type="SAM" id="MobiDB-lite"/>
    </source>
</evidence>
<dbReference type="PANTHER" id="PTHR46156:SF1">
    <property type="entry name" value="ZINC FINGER CCCH DOMAIN-CONTAINING PROTEIN 3"/>
    <property type="match status" value="1"/>
</dbReference>
<feature type="compositionally biased region" description="Polar residues" evidence="7">
    <location>
        <begin position="564"/>
        <end position="584"/>
    </location>
</feature>
<feature type="compositionally biased region" description="Basic residues" evidence="7">
    <location>
        <begin position="64"/>
        <end position="76"/>
    </location>
</feature>
<feature type="region of interest" description="Disordered" evidence="7">
    <location>
        <begin position="327"/>
        <end position="436"/>
    </location>
</feature>
<feature type="region of interest" description="Disordered" evidence="7">
    <location>
        <begin position="656"/>
        <end position="686"/>
    </location>
</feature>
<evidence type="ECO:0000259" key="8">
    <source>
        <dbReference type="PROSITE" id="PS50103"/>
    </source>
</evidence>
<dbReference type="GO" id="GO:0008270">
    <property type="term" value="F:zinc ion binding"/>
    <property type="evidence" value="ECO:0007669"/>
    <property type="project" value="UniProtKB-KW"/>
</dbReference>
<feature type="region of interest" description="Disordered" evidence="7">
    <location>
        <begin position="1224"/>
        <end position="1244"/>
    </location>
</feature>
<feature type="region of interest" description="Disordered" evidence="7">
    <location>
        <begin position="919"/>
        <end position="938"/>
    </location>
</feature>
<dbReference type="PROSITE" id="PS50103">
    <property type="entry name" value="ZF_C3H1"/>
    <property type="match status" value="3"/>
</dbReference>
<keyword evidence="10" id="KW-1185">Reference proteome</keyword>
<feature type="region of interest" description="Disordered" evidence="7">
    <location>
        <begin position="1426"/>
        <end position="1452"/>
    </location>
</feature>
<keyword evidence="1 6" id="KW-0479">Metal-binding</keyword>
<reference evidence="9" key="1">
    <citation type="submission" date="2020-05" db="EMBL/GenBank/DDBJ databases">
        <title>WGS assembly of Panicum virgatum.</title>
        <authorList>
            <person name="Lovell J.T."/>
            <person name="Jenkins J."/>
            <person name="Shu S."/>
            <person name="Juenger T.E."/>
            <person name="Schmutz J."/>
        </authorList>
    </citation>
    <scope>NUCLEOTIDE SEQUENCE</scope>
    <source>
        <strain evidence="9">AP13</strain>
    </source>
</reference>
<dbReference type="SMART" id="SM00356">
    <property type="entry name" value="ZnF_C3H1"/>
    <property type="match status" value="5"/>
</dbReference>
<evidence type="ECO:0000256" key="3">
    <source>
        <dbReference type="ARBA" id="ARBA00022771"/>
    </source>
</evidence>
<feature type="compositionally biased region" description="Basic and acidic residues" evidence="7">
    <location>
        <begin position="394"/>
        <end position="423"/>
    </location>
</feature>
<feature type="zinc finger region" description="C3H1-type" evidence="6">
    <location>
        <begin position="1852"/>
        <end position="1879"/>
    </location>
</feature>
<feature type="compositionally biased region" description="Polar residues" evidence="7">
    <location>
        <begin position="1306"/>
        <end position="1319"/>
    </location>
</feature>
<accession>A0A8T0TW98</accession>
<organism evidence="9 10">
    <name type="scientific">Panicum virgatum</name>
    <name type="common">Blackwell switchgrass</name>
    <dbReference type="NCBI Taxonomy" id="38727"/>
    <lineage>
        <taxon>Eukaryota</taxon>
        <taxon>Viridiplantae</taxon>
        <taxon>Streptophyta</taxon>
        <taxon>Embryophyta</taxon>
        <taxon>Tracheophyta</taxon>
        <taxon>Spermatophyta</taxon>
        <taxon>Magnoliopsida</taxon>
        <taxon>Liliopsida</taxon>
        <taxon>Poales</taxon>
        <taxon>Poaceae</taxon>
        <taxon>PACMAD clade</taxon>
        <taxon>Panicoideae</taxon>
        <taxon>Panicodae</taxon>
        <taxon>Paniceae</taxon>
        <taxon>Panicinae</taxon>
        <taxon>Panicum</taxon>
        <taxon>Panicum sect. Hiantes</taxon>
    </lineage>
</organism>
<feature type="compositionally biased region" description="Basic and acidic residues" evidence="7">
    <location>
        <begin position="1228"/>
        <end position="1238"/>
    </location>
</feature>
<proteinExistence type="predicted"/>
<feature type="domain" description="C3H1-type" evidence="8">
    <location>
        <begin position="1770"/>
        <end position="1799"/>
    </location>
</feature>
<feature type="compositionally biased region" description="Pro residues" evidence="7">
    <location>
        <begin position="114"/>
        <end position="133"/>
    </location>
</feature>
<feature type="region of interest" description="Disordered" evidence="7">
    <location>
        <begin position="455"/>
        <end position="496"/>
    </location>
</feature>
<dbReference type="EMBL" id="CM029043">
    <property type="protein sequence ID" value="KAG2613066.1"/>
    <property type="molecule type" value="Genomic_DNA"/>
</dbReference>
<feature type="compositionally biased region" description="Basic and acidic residues" evidence="7">
    <location>
        <begin position="551"/>
        <end position="562"/>
    </location>
</feature>
<evidence type="ECO:0000313" key="9">
    <source>
        <dbReference type="EMBL" id="KAG2613066.1"/>
    </source>
</evidence>
<name>A0A8T0TW98_PANVG</name>
<keyword evidence="2" id="KW-0677">Repeat</keyword>
<gene>
    <name evidence="9" type="ORF">PVAP13_4KG333900</name>
</gene>
<feature type="region of interest" description="Disordered" evidence="7">
    <location>
        <begin position="548"/>
        <end position="618"/>
    </location>
</feature>
<feature type="compositionally biased region" description="Basic residues" evidence="7">
    <location>
        <begin position="155"/>
        <end position="165"/>
    </location>
</feature>
<dbReference type="FunFam" id="4.10.1000.10:FF:000022">
    <property type="entry name" value="Zinc finger CCCH domain-containing protein 7"/>
    <property type="match status" value="1"/>
</dbReference>
<evidence type="ECO:0000256" key="2">
    <source>
        <dbReference type="ARBA" id="ARBA00022737"/>
    </source>
</evidence>
<dbReference type="Gene3D" id="4.10.1000.10">
    <property type="entry name" value="Zinc finger, CCCH-type"/>
    <property type="match status" value="2"/>
</dbReference>
<dbReference type="GO" id="GO:0003677">
    <property type="term" value="F:DNA binding"/>
    <property type="evidence" value="ECO:0007669"/>
    <property type="project" value="UniProtKB-KW"/>
</dbReference>